<dbReference type="EMBL" id="CP006682">
    <property type="protein sequence ID" value="AHB36212.1"/>
    <property type="molecule type" value="Genomic_DNA"/>
</dbReference>
<evidence type="ECO:0000313" key="1">
    <source>
        <dbReference type="EMBL" id="AHB36212.1"/>
    </source>
</evidence>
<organism evidence="1 2">
    <name type="scientific">Spiroplasma apis B31</name>
    <dbReference type="NCBI Taxonomy" id="1276258"/>
    <lineage>
        <taxon>Bacteria</taxon>
        <taxon>Bacillati</taxon>
        <taxon>Mycoplasmatota</taxon>
        <taxon>Mollicutes</taxon>
        <taxon>Entomoplasmatales</taxon>
        <taxon>Spiroplasmataceae</taxon>
        <taxon>Spiroplasma</taxon>
    </lineage>
</organism>
<dbReference type="PATRIC" id="fig|1276258.3.peg.363"/>
<proteinExistence type="predicted"/>
<evidence type="ECO:0000313" key="2">
    <source>
        <dbReference type="Proteomes" id="UP000018550"/>
    </source>
</evidence>
<protein>
    <submittedName>
        <fullName evidence="1">Uncharacterized protein</fullName>
    </submittedName>
</protein>
<dbReference type="AlphaFoldDB" id="V5RHQ3"/>
<name>V5RHQ3_SPIAP</name>
<keyword evidence="2" id="KW-1185">Reference proteome</keyword>
<gene>
    <name evidence="1" type="ORF">SAPIS_v1c03660</name>
</gene>
<sequence length="209" mass="24487">MECCNCDTKYIQSCNCVILSDLCDIELCCWCCLHSIIQNFKKTTNYEEKLNTYINDLIKSNEHGKYIKKLFKQLSKDMEINQKSYNKLLSKNYLNSIDKNLGSLNLAREVDNDFGFKIRAQLNEWEYLIELINLYIDFGPEEIKKEIHIEFQNWISFLFKLIGDIAVLFIRTTVVDENASYIATTKEKLIDIEENLHKTELNLGAKTII</sequence>
<dbReference type="HOGENOM" id="CLU_1314742_0_0_14"/>
<reference evidence="1 2" key="1">
    <citation type="journal article" date="2014" name="Genome Announc.">
        <title>Complete Genome Sequence of Spiroplasma apis B31T (ATCC 33834), a Bacterium Associated with May Disease of Honeybees (Apis mellifera).</title>
        <authorList>
            <person name="Ku C."/>
            <person name="Lo W.S."/>
            <person name="Chen L.L."/>
            <person name="Kuo C.H."/>
        </authorList>
    </citation>
    <scope>NUCLEOTIDE SEQUENCE [LARGE SCALE GENOMIC DNA]</scope>
    <source>
        <strain evidence="1">B31</strain>
    </source>
</reference>
<accession>V5RHQ3</accession>
<dbReference type="Proteomes" id="UP000018550">
    <property type="component" value="Chromosome"/>
</dbReference>
<dbReference type="STRING" id="1276258.SAPIS_v1c03660"/>
<dbReference type="KEGG" id="sapi:SAPIS_v1c03660"/>